<gene>
    <name evidence="2" type="ORF">C8N24_6262</name>
</gene>
<dbReference type="EMBL" id="RBIL01000002">
    <property type="protein sequence ID" value="RKQ88221.1"/>
    <property type="molecule type" value="Genomic_DNA"/>
</dbReference>
<keyword evidence="1" id="KW-0732">Signal</keyword>
<name>A0A660L2J9_9ACTN</name>
<dbReference type="AlphaFoldDB" id="A0A660L2J9"/>
<keyword evidence="3" id="KW-1185">Reference proteome</keyword>
<protein>
    <submittedName>
        <fullName evidence="2">Uncharacterized protein</fullName>
    </submittedName>
</protein>
<sequence length="581" mass="62600">MAVSSLLVLTYPAHAVASATFLDPDARVFTLVDPVEVEGEPSLPPYLLPEAPPLALLRQGAFPDGSVLTNYGRLWPSGLVTRDRFGGQLVDAAGSLLKVQDGRVVRLDARSGAVASVADVGGRSRMLIALDDGRLVVSRDEGRPWWIDANGALSEVPGVTVANDELSPIAGGRFLVWNGQELVLVQADGGSRPIARRSCCPTLTPLRDGRVLVTGRDLGARGLDLVAPDGTLTAIHDRRRRVYGNGDGAPALTGAGWLPQAAVNGSAVHAADGSLIFASEDAEERTSVRAVVPPASRRARVAFTQRAFRTFADGRVGYLAPVPGRIELEVRSHGRVVDTVRADAHVPDGELELSRRPGVGPYELRLRLRTRDGRAEARAAMDTRKVLPIADALTRLRREQTSSEQVDEGYRIGYGLRRCSRRSARRVACLSYRFDHGVPLDGSRDFNSSYSPAAWVTATLGRDGIRTTRDARGFAFIVLNLGVTAKRRQTGAIRFRAKIGQRGRAEAVATIRVRGGATPLVVRQTRSFRSRGVWNGRLRLPLAAQGVSASVKLVVKVSVPAKVGRAWRRAVLNPIRLAPAT</sequence>
<evidence type="ECO:0000256" key="1">
    <source>
        <dbReference type="SAM" id="SignalP"/>
    </source>
</evidence>
<reference evidence="2 3" key="1">
    <citation type="submission" date="2018-10" db="EMBL/GenBank/DDBJ databases">
        <title>Genomic Encyclopedia of Archaeal and Bacterial Type Strains, Phase II (KMG-II): from individual species to whole genera.</title>
        <authorList>
            <person name="Goeker M."/>
        </authorList>
    </citation>
    <scope>NUCLEOTIDE SEQUENCE [LARGE SCALE GENOMIC DNA]</scope>
    <source>
        <strain evidence="2 3">DSM 14954</strain>
    </source>
</reference>
<organism evidence="2 3">
    <name type="scientific">Solirubrobacter pauli</name>
    <dbReference type="NCBI Taxonomy" id="166793"/>
    <lineage>
        <taxon>Bacteria</taxon>
        <taxon>Bacillati</taxon>
        <taxon>Actinomycetota</taxon>
        <taxon>Thermoleophilia</taxon>
        <taxon>Solirubrobacterales</taxon>
        <taxon>Solirubrobacteraceae</taxon>
        <taxon>Solirubrobacter</taxon>
    </lineage>
</organism>
<comment type="caution">
    <text evidence="2">The sequence shown here is derived from an EMBL/GenBank/DDBJ whole genome shotgun (WGS) entry which is preliminary data.</text>
</comment>
<dbReference type="RefSeq" id="WP_147448070.1">
    <property type="nucleotide sequence ID" value="NZ_RBIL01000002.1"/>
</dbReference>
<accession>A0A660L2J9</accession>
<evidence type="ECO:0000313" key="3">
    <source>
        <dbReference type="Proteomes" id="UP000278962"/>
    </source>
</evidence>
<dbReference type="SUPFAM" id="SSF63829">
    <property type="entry name" value="Calcium-dependent phosphotriesterase"/>
    <property type="match status" value="1"/>
</dbReference>
<evidence type="ECO:0000313" key="2">
    <source>
        <dbReference type="EMBL" id="RKQ88221.1"/>
    </source>
</evidence>
<feature type="chain" id="PRO_5039663089" evidence="1">
    <location>
        <begin position="16"/>
        <end position="581"/>
    </location>
</feature>
<feature type="signal peptide" evidence="1">
    <location>
        <begin position="1"/>
        <end position="15"/>
    </location>
</feature>
<dbReference type="Proteomes" id="UP000278962">
    <property type="component" value="Unassembled WGS sequence"/>
</dbReference>
<proteinExistence type="predicted"/>